<dbReference type="EMBL" id="RWJF01000001">
    <property type="protein sequence ID" value="RST31650.1"/>
    <property type="molecule type" value="Genomic_DNA"/>
</dbReference>
<dbReference type="AlphaFoldDB" id="A0A3R9Y766"/>
<keyword evidence="1" id="KW-0472">Membrane</keyword>
<feature type="transmembrane region" description="Helical" evidence="1">
    <location>
        <begin position="269"/>
        <end position="286"/>
    </location>
</feature>
<feature type="transmembrane region" description="Helical" evidence="1">
    <location>
        <begin position="354"/>
        <end position="376"/>
    </location>
</feature>
<feature type="transmembrane region" description="Helical" evidence="1">
    <location>
        <begin position="21"/>
        <end position="40"/>
    </location>
</feature>
<keyword evidence="3" id="KW-1185">Reference proteome</keyword>
<keyword evidence="1" id="KW-0812">Transmembrane</keyword>
<feature type="transmembrane region" description="Helical" evidence="1">
    <location>
        <begin position="219"/>
        <end position="238"/>
    </location>
</feature>
<proteinExistence type="predicted"/>
<feature type="transmembrane region" description="Helical" evidence="1">
    <location>
        <begin position="95"/>
        <end position="121"/>
    </location>
</feature>
<reference evidence="2 3" key="1">
    <citation type="submission" date="2018-12" db="EMBL/GenBank/DDBJ databases">
        <title>Sphingomonas sp. HMF7854 Genome sequencing and assembly.</title>
        <authorList>
            <person name="Cha I."/>
            <person name="Kang H."/>
            <person name="Kim H."/>
            <person name="Kang J."/>
            <person name="Joh K."/>
        </authorList>
    </citation>
    <scope>NUCLEOTIDE SEQUENCE [LARGE SCALE GENOMIC DNA]</scope>
    <source>
        <strain evidence="2 3">HMF7854</strain>
    </source>
</reference>
<sequence>MAMGDRQLDDAVRHEAGRASARLDLVLLLVFVVLIPPMLASSPSVFRDGDTSWHLATARWMVAHRAIPMADPFSYTALGTPWIDHEWLGALLLGLAWMAAGPAGLAALVGLSIAATFLAIGLEVRRRGPPLQLAATCVLLMPVLLLLTLARPLVLGLPLVALWTVVLLRARDADRVPSLWWALLFVAWVNLHASFAVGIALFAPFAMEALTQTEDRRRTFLRWAALGLACTAAALLNPHGLDGLLVPFGIFGSTAAVAIGEFQPTVPAAQWWFGVPMMATAAYVLWRGIRLPPWRLLLFLGLLYLAMAHVRHQTIFSIVAALLLAEPIARERGWIAPREELGVALANSRWSRGVVPMLVLLAIMAAGVRAAIPLVVADNNATPFTAIAKLPPVLRTQRVMNNYSFGGPLILSGIRPYIDGRGGDVYKERYFDDYYAMTKGDARLFAGLQRRWGFTWTIFSPNDKDMLRLIDASGQFRRIYQDRWAVVHVRRDVRLPSASGSPRAPISGR</sequence>
<keyword evidence="1" id="KW-1133">Transmembrane helix</keyword>
<accession>A0A3R9Y766</accession>
<organism evidence="2 3">
    <name type="scientific">Sphingomonas ginkgonis</name>
    <dbReference type="NCBI Taxonomy" id="2315330"/>
    <lineage>
        <taxon>Bacteria</taxon>
        <taxon>Pseudomonadati</taxon>
        <taxon>Pseudomonadota</taxon>
        <taxon>Alphaproteobacteria</taxon>
        <taxon>Sphingomonadales</taxon>
        <taxon>Sphingomonadaceae</taxon>
        <taxon>Sphingomonas</taxon>
    </lineage>
</organism>
<comment type="caution">
    <text evidence="2">The sequence shown here is derived from an EMBL/GenBank/DDBJ whole genome shotgun (WGS) entry which is preliminary data.</text>
</comment>
<evidence type="ECO:0008006" key="4">
    <source>
        <dbReference type="Google" id="ProtNLM"/>
    </source>
</evidence>
<feature type="transmembrane region" description="Helical" evidence="1">
    <location>
        <begin position="178"/>
        <end position="207"/>
    </location>
</feature>
<evidence type="ECO:0000256" key="1">
    <source>
        <dbReference type="SAM" id="Phobius"/>
    </source>
</evidence>
<gene>
    <name evidence="2" type="ORF">HMF7854_13005</name>
</gene>
<evidence type="ECO:0000313" key="3">
    <source>
        <dbReference type="Proteomes" id="UP000274661"/>
    </source>
</evidence>
<dbReference type="Proteomes" id="UP000274661">
    <property type="component" value="Unassembled WGS sequence"/>
</dbReference>
<protein>
    <recommendedName>
        <fullName evidence="4">Glycosyltransferase RgtA/B/C/D-like domain-containing protein</fullName>
    </recommendedName>
</protein>
<feature type="transmembrane region" description="Helical" evidence="1">
    <location>
        <begin position="133"/>
        <end position="166"/>
    </location>
</feature>
<evidence type="ECO:0000313" key="2">
    <source>
        <dbReference type="EMBL" id="RST31650.1"/>
    </source>
</evidence>
<feature type="transmembrane region" description="Helical" evidence="1">
    <location>
        <begin position="298"/>
        <end position="325"/>
    </location>
</feature>
<name>A0A3R9Y766_9SPHN</name>